<dbReference type="AlphaFoldDB" id="A0A0F9VRU1"/>
<dbReference type="InterPro" id="IPR002500">
    <property type="entry name" value="PAPS_reduct_dom"/>
</dbReference>
<evidence type="ECO:0000259" key="1">
    <source>
        <dbReference type="Pfam" id="PF01507"/>
    </source>
</evidence>
<sequence>MSLRIFPEKRLIPEKKPKTFVLFPYELHAKMRGTFEEKEEESIRLIKGHLEHYTKCYVASSHGKDSIVLVHLIWRVCKELDIPMIDVWLNHTLNVYKEEKAYWDAFNKWLDIENCFRIFYPPEDENGHMYTVWSVAKKVGHLPNFRRTARKVTGSYKESNIPECCKILKKDSINAFLKSLPKDQRYDCHFIGTRAQESQIRSLGVLQRCRSYLIKSRRPYPMQAVTPLSFWKAVDVLEYFHRYIIPQNPTYSVHNIDRMGCASCPAHKNWETRLARDPTEEGFGMLKQNLKILAKTDVPRLKNSIKTLDNYIFTTNEITQSQKNRLTMMLQEIDGRILLTDYTS</sequence>
<name>A0A0F9VRU1_9ZZZZ</name>
<comment type="caution">
    <text evidence="2">The sequence shown here is derived from an EMBL/GenBank/DDBJ whole genome shotgun (WGS) entry which is preliminary data.</text>
</comment>
<gene>
    <name evidence="2" type="ORF">LCGC14_0372370</name>
</gene>
<protein>
    <recommendedName>
        <fullName evidence="1">Phosphoadenosine phosphosulphate reductase domain-containing protein</fullName>
    </recommendedName>
</protein>
<dbReference type="Gene3D" id="3.40.50.620">
    <property type="entry name" value="HUPs"/>
    <property type="match status" value="1"/>
</dbReference>
<dbReference type="PANTHER" id="PTHR43196:SF2">
    <property type="entry name" value="PHOSPHOADENOSINE PHOSPHOSULFATE REDUCTASE"/>
    <property type="match status" value="1"/>
</dbReference>
<accession>A0A0F9VRU1</accession>
<proteinExistence type="predicted"/>
<organism evidence="2">
    <name type="scientific">marine sediment metagenome</name>
    <dbReference type="NCBI Taxonomy" id="412755"/>
    <lineage>
        <taxon>unclassified sequences</taxon>
        <taxon>metagenomes</taxon>
        <taxon>ecological metagenomes</taxon>
    </lineage>
</organism>
<dbReference type="GO" id="GO:0003824">
    <property type="term" value="F:catalytic activity"/>
    <property type="evidence" value="ECO:0007669"/>
    <property type="project" value="InterPro"/>
</dbReference>
<dbReference type="Pfam" id="PF01507">
    <property type="entry name" value="PAPS_reduct"/>
    <property type="match status" value="1"/>
</dbReference>
<dbReference type="EMBL" id="LAZR01000298">
    <property type="protein sequence ID" value="KKN76211.1"/>
    <property type="molecule type" value="Genomic_DNA"/>
</dbReference>
<dbReference type="InterPro" id="IPR014729">
    <property type="entry name" value="Rossmann-like_a/b/a_fold"/>
</dbReference>
<dbReference type="InterPro" id="IPR050128">
    <property type="entry name" value="Sulfate_adenylyltrnsfr_sub2"/>
</dbReference>
<feature type="domain" description="Phosphoadenosine phosphosulphate reductase" evidence="1">
    <location>
        <begin position="56"/>
        <end position="266"/>
    </location>
</feature>
<dbReference type="SUPFAM" id="SSF52402">
    <property type="entry name" value="Adenine nucleotide alpha hydrolases-like"/>
    <property type="match status" value="1"/>
</dbReference>
<dbReference type="PANTHER" id="PTHR43196">
    <property type="entry name" value="SULFATE ADENYLYLTRANSFERASE SUBUNIT 2"/>
    <property type="match status" value="1"/>
</dbReference>
<evidence type="ECO:0000313" key="2">
    <source>
        <dbReference type="EMBL" id="KKN76211.1"/>
    </source>
</evidence>
<reference evidence="2" key="1">
    <citation type="journal article" date="2015" name="Nature">
        <title>Complex archaea that bridge the gap between prokaryotes and eukaryotes.</title>
        <authorList>
            <person name="Spang A."/>
            <person name="Saw J.H."/>
            <person name="Jorgensen S.L."/>
            <person name="Zaremba-Niedzwiedzka K."/>
            <person name="Martijn J."/>
            <person name="Lind A.E."/>
            <person name="van Eijk R."/>
            <person name="Schleper C."/>
            <person name="Guy L."/>
            <person name="Ettema T.J."/>
        </authorList>
    </citation>
    <scope>NUCLEOTIDE SEQUENCE</scope>
</reference>